<dbReference type="InterPro" id="IPR032675">
    <property type="entry name" value="LRR_dom_sf"/>
</dbReference>
<evidence type="ECO:0000256" key="1">
    <source>
        <dbReference type="SAM" id="Phobius"/>
    </source>
</evidence>
<dbReference type="SUPFAM" id="SSF52058">
    <property type="entry name" value="L domain-like"/>
    <property type="match status" value="1"/>
</dbReference>
<reference evidence="3 4" key="1">
    <citation type="submission" date="2019-07" db="EMBL/GenBank/DDBJ databases">
        <title>Genomics analysis of Aphanomyces spp. identifies a new class of oomycete effector associated with host adaptation.</title>
        <authorList>
            <person name="Gaulin E."/>
        </authorList>
    </citation>
    <scope>NUCLEOTIDE SEQUENCE [LARGE SCALE GENOMIC DNA]</scope>
    <source>
        <strain evidence="3 4">ATCC 201684</strain>
    </source>
</reference>
<gene>
    <name evidence="3" type="ORF">Ae201684_001293</name>
</gene>
<keyword evidence="1" id="KW-0472">Membrane</keyword>
<organism evidence="3 4">
    <name type="scientific">Aphanomyces euteiches</name>
    <dbReference type="NCBI Taxonomy" id="100861"/>
    <lineage>
        <taxon>Eukaryota</taxon>
        <taxon>Sar</taxon>
        <taxon>Stramenopiles</taxon>
        <taxon>Oomycota</taxon>
        <taxon>Saprolegniomycetes</taxon>
        <taxon>Saprolegniales</taxon>
        <taxon>Verrucalvaceae</taxon>
        <taxon>Aphanomyces</taxon>
    </lineage>
</organism>
<feature type="chain" id="PRO_5026045132" description="Leucine-rich repeat-containing N-terminal plant-type domain-containing protein" evidence="2">
    <location>
        <begin position="18"/>
        <end position="335"/>
    </location>
</feature>
<keyword evidence="1" id="KW-1133">Transmembrane helix</keyword>
<feature type="signal peptide" evidence="2">
    <location>
        <begin position="1"/>
        <end position="17"/>
    </location>
</feature>
<keyword evidence="4" id="KW-1185">Reference proteome</keyword>
<dbReference type="EMBL" id="VJMJ01000010">
    <property type="protein sequence ID" value="KAF0744152.1"/>
    <property type="molecule type" value="Genomic_DNA"/>
</dbReference>
<dbReference type="Gene3D" id="3.80.10.10">
    <property type="entry name" value="Ribonuclease Inhibitor"/>
    <property type="match status" value="1"/>
</dbReference>
<proteinExistence type="predicted"/>
<evidence type="ECO:0000313" key="3">
    <source>
        <dbReference type="EMBL" id="KAF0744152.1"/>
    </source>
</evidence>
<keyword evidence="1" id="KW-0812">Transmembrane</keyword>
<comment type="caution">
    <text evidence="3">The sequence shown here is derived from an EMBL/GenBank/DDBJ whole genome shotgun (WGS) entry which is preliminary data.</text>
</comment>
<sequence>MQQFALVLVWIAAVAESSLILTQCWTQNDANSSSVPCLNNTANGTVVYLPLADNQTLSSYSYANLNISDVQDLPPNAKWIDLSQNNISQISCRIPSSLKFLNLSYNTLRDSWIQTPNSVTTLDVSYNQGGLPWIENIKWATYFPNLYRLVFRGNNLTSIRLGFDTYPPDRPFALDLSANPISQAMVEANVYNRLSAGALTLDPNSYIETLRACGGDARYVQQVMTWPTTYLPQGEENFDYSTRARYFYVCVPGIASYAFDIFTNPTQRAIEIGLLVVGCCFSIVMVALVVFHIRTRWRERHELYLRGTTCSSHCSVDDMPSDPAYHEERPVVRPL</sequence>
<dbReference type="AlphaFoldDB" id="A0A6G0XUF8"/>
<feature type="transmembrane region" description="Helical" evidence="1">
    <location>
        <begin position="272"/>
        <end position="293"/>
    </location>
</feature>
<dbReference type="VEuPathDB" id="FungiDB:AeMF1_021440"/>
<evidence type="ECO:0000313" key="4">
    <source>
        <dbReference type="Proteomes" id="UP000481153"/>
    </source>
</evidence>
<protein>
    <recommendedName>
        <fullName evidence="5">Leucine-rich repeat-containing N-terminal plant-type domain-containing protein</fullName>
    </recommendedName>
</protein>
<name>A0A6G0XUF8_9STRA</name>
<accession>A0A6G0XUF8</accession>
<evidence type="ECO:0008006" key="5">
    <source>
        <dbReference type="Google" id="ProtNLM"/>
    </source>
</evidence>
<keyword evidence="2" id="KW-0732">Signal</keyword>
<evidence type="ECO:0000256" key="2">
    <source>
        <dbReference type="SAM" id="SignalP"/>
    </source>
</evidence>
<dbReference type="Proteomes" id="UP000481153">
    <property type="component" value="Unassembled WGS sequence"/>
</dbReference>